<name>A0A271IZH4_9BACT</name>
<evidence type="ECO:0000256" key="1">
    <source>
        <dbReference type="SAM" id="SignalP"/>
    </source>
</evidence>
<evidence type="ECO:0000313" key="3">
    <source>
        <dbReference type="Proteomes" id="UP000216339"/>
    </source>
</evidence>
<dbReference type="RefSeq" id="WP_095509746.1">
    <property type="nucleotide sequence ID" value="NZ_MQWD01000001.1"/>
</dbReference>
<accession>A0A271IZH4</accession>
<proteinExistence type="predicted"/>
<dbReference type="Proteomes" id="UP000216339">
    <property type="component" value="Unassembled WGS sequence"/>
</dbReference>
<dbReference type="AlphaFoldDB" id="A0A271IZH4"/>
<reference evidence="2 3" key="1">
    <citation type="submission" date="2016-11" db="EMBL/GenBank/DDBJ databases">
        <title>Study of marine rhodopsin-containing bacteria.</title>
        <authorList>
            <person name="Yoshizawa S."/>
            <person name="Kumagai Y."/>
            <person name="Kogure K."/>
        </authorList>
    </citation>
    <scope>NUCLEOTIDE SEQUENCE [LARGE SCALE GENOMIC DNA]</scope>
    <source>
        <strain evidence="2 3">SAORIC-28</strain>
    </source>
</reference>
<comment type="caution">
    <text evidence="2">The sequence shown here is derived from an EMBL/GenBank/DDBJ whole genome shotgun (WGS) entry which is preliminary data.</text>
</comment>
<evidence type="ECO:0000313" key="2">
    <source>
        <dbReference type="EMBL" id="PAP76105.1"/>
    </source>
</evidence>
<protein>
    <recommendedName>
        <fullName evidence="4">Thioredoxin domain-containing protein</fullName>
    </recommendedName>
</protein>
<feature type="chain" id="PRO_5012718446" description="Thioredoxin domain-containing protein" evidence="1">
    <location>
        <begin position="21"/>
        <end position="179"/>
    </location>
</feature>
<keyword evidence="3" id="KW-1185">Reference proteome</keyword>
<dbReference type="EMBL" id="MQWD01000001">
    <property type="protein sequence ID" value="PAP76105.1"/>
    <property type="molecule type" value="Genomic_DNA"/>
</dbReference>
<evidence type="ECO:0008006" key="4">
    <source>
        <dbReference type="Google" id="ProtNLM"/>
    </source>
</evidence>
<dbReference type="OrthoDB" id="1524492at2"/>
<keyword evidence="1" id="KW-0732">Signal</keyword>
<gene>
    <name evidence="2" type="ORF">BSZ37_06425</name>
</gene>
<feature type="signal peptide" evidence="1">
    <location>
        <begin position="1"/>
        <end position="20"/>
    </location>
</feature>
<sequence length="179" mass="19094">MRTLALSAALALVVSVQALAQEYRPAYEEHNGALGRGSEVVLVYFGMTDCVPCHDPEFKAALEQAKVALAERAAEEGRSFAAVGVALDWNVAEGFSFLQESGAFDELVIGRNWENSAALAHLWRPEGLDDRPIAIPSIMVFERTISAEGPITASAPVYLFEATGAPAVSAWVAAGVPFE</sequence>
<organism evidence="2 3">
    <name type="scientific">Rubrivirga marina</name>
    <dbReference type="NCBI Taxonomy" id="1196024"/>
    <lineage>
        <taxon>Bacteria</taxon>
        <taxon>Pseudomonadati</taxon>
        <taxon>Rhodothermota</taxon>
        <taxon>Rhodothermia</taxon>
        <taxon>Rhodothermales</taxon>
        <taxon>Rubricoccaceae</taxon>
        <taxon>Rubrivirga</taxon>
    </lineage>
</organism>